<dbReference type="RefSeq" id="WP_165990944.1">
    <property type="nucleotide sequence ID" value="NZ_JAMYZY010000008.1"/>
</dbReference>
<dbReference type="Proteomes" id="UP001523528">
    <property type="component" value="Unassembled WGS sequence"/>
</dbReference>
<keyword evidence="1" id="KW-0812">Transmembrane</keyword>
<protein>
    <submittedName>
        <fullName evidence="3">Pilus assembly protein</fullName>
    </submittedName>
</protein>
<proteinExistence type="predicted"/>
<sequence>MNRFLARLAANHRGSVALELALVAPVVLLLLLGAADMILEYRNWMRLHSVTTQVGQIIAQCQHISDPYDLNVFFADAQQIAAPLDITGPTNGAVVITAIGPNSSNKLSIYWQKRVGSTVFNSGVTAATLSQYAISGVSMSATQTFIVVEAFARPALWQFAAGLIANRDTPVISSQSVLPARFYGTSIGVGKLDTTATSKECT</sequence>
<reference evidence="3 4" key="1">
    <citation type="submission" date="2022-06" db="EMBL/GenBank/DDBJ databases">
        <title>Acetobacer genomes from food samples.</title>
        <authorList>
            <person name="Sombolestani A."/>
        </authorList>
    </citation>
    <scope>NUCLEOTIDE SEQUENCE [LARGE SCALE GENOMIC DNA]</scope>
    <source>
        <strain evidence="3 4">R-83285</strain>
    </source>
</reference>
<feature type="transmembrane region" description="Helical" evidence="1">
    <location>
        <begin position="20"/>
        <end position="39"/>
    </location>
</feature>
<evidence type="ECO:0000256" key="1">
    <source>
        <dbReference type="SAM" id="Phobius"/>
    </source>
</evidence>
<feature type="domain" description="TadE-like" evidence="2">
    <location>
        <begin position="14"/>
        <end position="51"/>
    </location>
</feature>
<name>A0ABT1EZ24_9PROT</name>
<evidence type="ECO:0000259" key="2">
    <source>
        <dbReference type="Pfam" id="PF07811"/>
    </source>
</evidence>
<dbReference type="EMBL" id="JAMYZZ010000007">
    <property type="protein sequence ID" value="MCP1258206.1"/>
    <property type="molecule type" value="Genomic_DNA"/>
</dbReference>
<keyword evidence="1" id="KW-1133">Transmembrane helix</keyword>
<dbReference type="InterPro" id="IPR012495">
    <property type="entry name" value="TadE-like_dom"/>
</dbReference>
<evidence type="ECO:0000313" key="4">
    <source>
        <dbReference type="Proteomes" id="UP001523528"/>
    </source>
</evidence>
<accession>A0ABT1EZ24</accession>
<comment type="caution">
    <text evidence="3">The sequence shown here is derived from an EMBL/GenBank/DDBJ whole genome shotgun (WGS) entry which is preliminary data.</text>
</comment>
<evidence type="ECO:0000313" key="3">
    <source>
        <dbReference type="EMBL" id="MCP1258206.1"/>
    </source>
</evidence>
<dbReference type="Pfam" id="PF07811">
    <property type="entry name" value="TadE"/>
    <property type="match status" value="1"/>
</dbReference>
<keyword evidence="1" id="KW-0472">Membrane</keyword>
<gene>
    <name evidence="3" type="ORF">NKW50_06340</name>
</gene>
<keyword evidence="4" id="KW-1185">Reference proteome</keyword>
<organism evidence="3 4">
    <name type="scientific">Acetobacter lambici</name>
    <dbReference type="NCBI Taxonomy" id="1332824"/>
    <lineage>
        <taxon>Bacteria</taxon>
        <taxon>Pseudomonadati</taxon>
        <taxon>Pseudomonadota</taxon>
        <taxon>Alphaproteobacteria</taxon>
        <taxon>Acetobacterales</taxon>
        <taxon>Acetobacteraceae</taxon>
        <taxon>Acetobacter</taxon>
    </lineage>
</organism>